<feature type="domain" description="Phage shock protein PspC N-terminal" evidence="7">
    <location>
        <begin position="7"/>
        <end position="64"/>
    </location>
</feature>
<keyword evidence="9" id="KW-1185">Reference proteome</keyword>
<dbReference type="RefSeq" id="WP_121854164.1">
    <property type="nucleotide sequence ID" value="NZ_CP037952.1"/>
</dbReference>
<evidence type="ECO:0000259" key="7">
    <source>
        <dbReference type="Pfam" id="PF04024"/>
    </source>
</evidence>
<evidence type="ECO:0000256" key="2">
    <source>
        <dbReference type="ARBA" id="ARBA00022475"/>
    </source>
</evidence>
<organism evidence="8 9">
    <name type="scientific">Parashewanella spongiae</name>
    <dbReference type="NCBI Taxonomy" id="342950"/>
    <lineage>
        <taxon>Bacteria</taxon>
        <taxon>Pseudomonadati</taxon>
        <taxon>Pseudomonadota</taxon>
        <taxon>Gammaproteobacteria</taxon>
        <taxon>Alteromonadales</taxon>
        <taxon>Shewanellaceae</taxon>
        <taxon>Parashewanella</taxon>
    </lineage>
</organism>
<keyword evidence="3 6" id="KW-0812">Transmembrane</keyword>
<evidence type="ECO:0000256" key="5">
    <source>
        <dbReference type="ARBA" id="ARBA00023136"/>
    </source>
</evidence>
<dbReference type="PANTHER" id="PTHR33885:SF3">
    <property type="entry name" value="PHAGE SHOCK PROTEIN C"/>
    <property type="match status" value="1"/>
</dbReference>
<sequence length="131" mass="14827">MTAANKRPLYRIPSQGKISGVCAGVADYFGFETWLVRIVTASIFLLGGYGIVFVIYIALWMILDIKPAEATAAGIHKDIEIKKKIWQSGEPAQQALRDVSYKFRALELRLRNLERHVTSDSFDLKRQIDNL</sequence>
<evidence type="ECO:0000256" key="3">
    <source>
        <dbReference type="ARBA" id="ARBA00022692"/>
    </source>
</evidence>
<gene>
    <name evidence="8" type="primary">pspC</name>
    <name evidence="8" type="ORF">D5R81_13490</name>
</gene>
<dbReference type="GO" id="GO:0005886">
    <property type="term" value="C:plasma membrane"/>
    <property type="evidence" value="ECO:0007669"/>
    <property type="project" value="UniProtKB-SubCell"/>
</dbReference>
<evidence type="ECO:0000313" key="8">
    <source>
        <dbReference type="EMBL" id="RJY11125.1"/>
    </source>
</evidence>
<comment type="caution">
    <text evidence="8">The sequence shown here is derived from an EMBL/GenBank/DDBJ whole genome shotgun (WGS) entry which is preliminary data.</text>
</comment>
<dbReference type="InterPro" id="IPR052027">
    <property type="entry name" value="PspC"/>
</dbReference>
<evidence type="ECO:0000313" key="9">
    <source>
        <dbReference type="Proteomes" id="UP000273022"/>
    </source>
</evidence>
<dbReference type="Proteomes" id="UP000273022">
    <property type="component" value="Unassembled WGS sequence"/>
</dbReference>
<dbReference type="NCBIfam" id="TIGR02978">
    <property type="entry name" value="phageshock_pspC"/>
    <property type="match status" value="1"/>
</dbReference>
<dbReference type="AlphaFoldDB" id="A0A3A6THS2"/>
<comment type="subcellular location">
    <subcellularLocation>
        <location evidence="1">Cell membrane</location>
        <topology evidence="1">Single-pass membrane protein</topology>
    </subcellularLocation>
</comment>
<evidence type="ECO:0000256" key="1">
    <source>
        <dbReference type="ARBA" id="ARBA00004162"/>
    </source>
</evidence>
<keyword evidence="5 6" id="KW-0472">Membrane</keyword>
<dbReference type="OrthoDB" id="7359894at2"/>
<evidence type="ECO:0000256" key="6">
    <source>
        <dbReference type="SAM" id="Phobius"/>
    </source>
</evidence>
<accession>A0A3A6THS2</accession>
<dbReference type="Pfam" id="PF04024">
    <property type="entry name" value="PspC"/>
    <property type="match status" value="1"/>
</dbReference>
<dbReference type="InterPro" id="IPR007168">
    <property type="entry name" value="Phageshock_PspC_N"/>
</dbReference>
<dbReference type="PANTHER" id="PTHR33885">
    <property type="entry name" value="PHAGE SHOCK PROTEIN C"/>
    <property type="match status" value="1"/>
</dbReference>
<keyword evidence="2" id="KW-1003">Cell membrane</keyword>
<reference evidence="8 9" key="1">
    <citation type="submission" date="2018-09" db="EMBL/GenBank/DDBJ databases">
        <title>Phylogeny of the Shewanellaceae, and recommendation for two new genera, Pseudoshewanella and Parashewanella.</title>
        <authorList>
            <person name="Wang G."/>
        </authorList>
    </citation>
    <scope>NUCLEOTIDE SEQUENCE [LARGE SCALE GENOMIC DNA]</scope>
    <source>
        <strain evidence="8 9">KCTC 22492</strain>
    </source>
</reference>
<dbReference type="InterPro" id="IPR014320">
    <property type="entry name" value="Phageshock_PspC"/>
</dbReference>
<keyword evidence="4 6" id="KW-1133">Transmembrane helix</keyword>
<feature type="transmembrane region" description="Helical" evidence="6">
    <location>
        <begin position="34"/>
        <end position="59"/>
    </location>
</feature>
<protein>
    <submittedName>
        <fullName evidence="8">Envelope stress response membrane protein PspC</fullName>
    </submittedName>
</protein>
<proteinExistence type="predicted"/>
<evidence type="ECO:0000256" key="4">
    <source>
        <dbReference type="ARBA" id="ARBA00022989"/>
    </source>
</evidence>
<name>A0A3A6THS2_9GAMM</name>
<dbReference type="EMBL" id="QYYH01000087">
    <property type="protein sequence ID" value="RJY11125.1"/>
    <property type="molecule type" value="Genomic_DNA"/>
</dbReference>